<name>A0A8K0UYZ9_9AGAR</name>
<feature type="transmembrane region" description="Helical" evidence="2">
    <location>
        <begin position="43"/>
        <end position="64"/>
    </location>
</feature>
<gene>
    <name evidence="3" type="ORF">BXZ70DRAFT_281341</name>
</gene>
<dbReference type="AlphaFoldDB" id="A0A8K0UYZ9"/>
<keyword evidence="2" id="KW-1133">Transmembrane helix</keyword>
<evidence type="ECO:0000313" key="4">
    <source>
        <dbReference type="Proteomes" id="UP000813824"/>
    </source>
</evidence>
<accession>A0A8K0UYZ9</accession>
<protein>
    <submittedName>
        <fullName evidence="3">Uncharacterized protein</fullName>
    </submittedName>
</protein>
<feature type="transmembrane region" description="Helical" evidence="2">
    <location>
        <begin position="136"/>
        <end position="153"/>
    </location>
</feature>
<evidence type="ECO:0000313" key="3">
    <source>
        <dbReference type="EMBL" id="KAH8107173.1"/>
    </source>
</evidence>
<keyword evidence="4" id="KW-1185">Reference proteome</keyword>
<sequence>MNADEHDHLGATGAHLTTMEEALLAPDESSNDEDSANDRKASIIYTSVAILILVLTYPTIYLFFASIAALSTALGGIFVHVITTLITHLLQPKTQPNEDPSWVSRLWSLLPSSKILGTYARIGGIGSLVESISIDLLRFIVTLIVTLHLRYFSGLGLSYKGASKRAKAAIPSANTWKLWQQKAWDWIMTILLAPVAVYTVHSWRRDLTSVVESMKGLDGVMLWQAILATMIGKVLRDAVPVALMGRYVFRWGVIGLCKCIWRRKMKSADAAQQQPAKQQGQGYRDVEESQMDVPSAPHSQPDVV</sequence>
<feature type="region of interest" description="Disordered" evidence="1">
    <location>
        <begin position="268"/>
        <end position="304"/>
    </location>
</feature>
<evidence type="ECO:0000256" key="1">
    <source>
        <dbReference type="SAM" id="MobiDB-lite"/>
    </source>
</evidence>
<feature type="compositionally biased region" description="Low complexity" evidence="1">
    <location>
        <begin position="268"/>
        <end position="281"/>
    </location>
</feature>
<keyword evidence="2" id="KW-0472">Membrane</keyword>
<organism evidence="3 4">
    <name type="scientific">Cristinia sonorae</name>
    <dbReference type="NCBI Taxonomy" id="1940300"/>
    <lineage>
        <taxon>Eukaryota</taxon>
        <taxon>Fungi</taxon>
        <taxon>Dikarya</taxon>
        <taxon>Basidiomycota</taxon>
        <taxon>Agaricomycotina</taxon>
        <taxon>Agaricomycetes</taxon>
        <taxon>Agaricomycetidae</taxon>
        <taxon>Agaricales</taxon>
        <taxon>Pleurotineae</taxon>
        <taxon>Stephanosporaceae</taxon>
        <taxon>Cristinia</taxon>
    </lineage>
</organism>
<reference evidence="3" key="1">
    <citation type="journal article" date="2021" name="New Phytol.">
        <title>Evolutionary innovations through gain and loss of genes in the ectomycorrhizal Boletales.</title>
        <authorList>
            <person name="Wu G."/>
            <person name="Miyauchi S."/>
            <person name="Morin E."/>
            <person name="Kuo A."/>
            <person name="Drula E."/>
            <person name="Varga T."/>
            <person name="Kohler A."/>
            <person name="Feng B."/>
            <person name="Cao Y."/>
            <person name="Lipzen A."/>
            <person name="Daum C."/>
            <person name="Hundley H."/>
            <person name="Pangilinan J."/>
            <person name="Johnson J."/>
            <person name="Barry K."/>
            <person name="LaButti K."/>
            <person name="Ng V."/>
            <person name="Ahrendt S."/>
            <person name="Min B."/>
            <person name="Choi I.G."/>
            <person name="Park H."/>
            <person name="Plett J.M."/>
            <person name="Magnuson J."/>
            <person name="Spatafora J.W."/>
            <person name="Nagy L.G."/>
            <person name="Henrissat B."/>
            <person name="Grigoriev I.V."/>
            <person name="Yang Z.L."/>
            <person name="Xu J."/>
            <person name="Martin F.M."/>
        </authorList>
    </citation>
    <scope>NUCLEOTIDE SEQUENCE</scope>
    <source>
        <strain evidence="3">KKN 215</strain>
    </source>
</reference>
<evidence type="ECO:0000256" key="2">
    <source>
        <dbReference type="SAM" id="Phobius"/>
    </source>
</evidence>
<dbReference type="EMBL" id="JAEVFJ010000002">
    <property type="protein sequence ID" value="KAH8107173.1"/>
    <property type="molecule type" value="Genomic_DNA"/>
</dbReference>
<feature type="transmembrane region" description="Helical" evidence="2">
    <location>
        <begin position="70"/>
        <end position="90"/>
    </location>
</feature>
<keyword evidence="2" id="KW-0812">Transmembrane</keyword>
<proteinExistence type="predicted"/>
<comment type="caution">
    <text evidence="3">The sequence shown here is derived from an EMBL/GenBank/DDBJ whole genome shotgun (WGS) entry which is preliminary data.</text>
</comment>
<dbReference type="Proteomes" id="UP000813824">
    <property type="component" value="Unassembled WGS sequence"/>
</dbReference>